<dbReference type="NCBIfam" id="TIGR00174">
    <property type="entry name" value="miaA"/>
    <property type="match status" value="1"/>
</dbReference>
<feature type="binding site" evidence="10">
    <location>
        <begin position="12"/>
        <end position="19"/>
    </location>
    <ligand>
        <name>ATP</name>
        <dbReference type="ChEBI" id="CHEBI:30616"/>
    </ligand>
</feature>
<evidence type="ECO:0000256" key="2">
    <source>
        <dbReference type="ARBA" id="ARBA00003213"/>
    </source>
</evidence>
<evidence type="ECO:0000256" key="9">
    <source>
        <dbReference type="ARBA" id="ARBA00049563"/>
    </source>
</evidence>
<dbReference type="EC" id="2.5.1.75" evidence="10"/>
<protein>
    <recommendedName>
        <fullName evidence="10">tRNA dimethylallyltransferase</fullName>
        <ecNumber evidence="10">2.5.1.75</ecNumber>
    </recommendedName>
    <alternativeName>
        <fullName evidence="10">Dimethylallyl diphosphate:tRNA dimethylallyltransferase</fullName>
        <shortName evidence="10">DMAPP:tRNA dimethylallyltransferase</shortName>
        <shortName evidence="10">DMATase</shortName>
    </alternativeName>
    <alternativeName>
        <fullName evidence="10">Isopentenyl-diphosphate:tRNA isopentenyltransferase</fullName>
        <shortName evidence="10">IPP transferase</shortName>
        <shortName evidence="10">IPPT</shortName>
        <shortName evidence="10">IPTase</shortName>
    </alternativeName>
</protein>
<dbReference type="GO" id="GO:0052381">
    <property type="term" value="F:tRNA dimethylallyltransferase activity"/>
    <property type="evidence" value="ECO:0007669"/>
    <property type="project" value="UniProtKB-UniRule"/>
</dbReference>
<evidence type="ECO:0000256" key="12">
    <source>
        <dbReference type="RuleBase" id="RU003784"/>
    </source>
</evidence>
<dbReference type="InterPro" id="IPR018022">
    <property type="entry name" value="IPT"/>
</dbReference>
<evidence type="ECO:0000256" key="13">
    <source>
        <dbReference type="RuleBase" id="RU003785"/>
    </source>
</evidence>
<dbReference type="InterPro" id="IPR039657">
    <property type="entry name" value="Dimethylallyltransferase"/>
</dbReference>
<evidence type="ECO:0000256" key="11">
    <source>
        <dbReference type="RuleBase" id="RU003783"/>
    </source>
</evidence>
<dbReference type="STRING" id="1618336.US94_C0012G0013"/>
<comment type="similarity">
    <text evidence="3 10 13">Belongs to the IPP transferase family.</text>
</comment>
<comment type="subunit">
    <text evidence="10">Monomer.</text>
</comment>
<dbReference type="Pfam" id="PF01715">
    <property type="entry name" value="IPPT"/>
    <property type="match status" value="1"/>
</dbReference>
<comment type="caution">
    <text evidence="10">Lacks conserved residue(s) required for the propagation of feature annotation.</text>
</comment>
<evidence type="ECO:0000256" key="10">
    <source>
        <dbReference type="HAMAP-Rule" id="MF_00185"/>
    </source>
</evidence>
<dbReference type="PANTHER" id="PTHR11088:SF60">
    <property type="entry name" value="TRNA DIMETHYLALLYLTRANSFERASE"/>
    <property type="match status" value="1"/>
</dbReference>
<name>A0A0G0K391_9BACT</name>
<feature type="site" description="Interaction with substrate tRNA" evidence="10">
    <location>
        <position position="122"/>
    </location>
</feature>
<gene>
    <name evidence="10" type="primary">miaA</name>
    <name evidence="14" type="ORF">US94_C0012G0013</name>
</gene>
<comment type="function">
    <text evidence="2 10 12">Catalyzes the transfer of a dimethylallyl group onto the adenine at position 37 in tRNAs that read codons beginning with uridine, leading to the formation of N6-(dimethylallyl)adenosine (i(6)A).</text>
</comment>
<keyword evidence="4 10" id="KW-0808">Transferase</keyword>
<comment type="catalytic activity">
    <reaction evidence="9 10 11">
        <text>adenosine(37) in tRNA + dimethylallyl diphosphate = N(6)-dimethylallyladenosine(37) in tRNA + diphosphate</text>
        <dbReference type="Rhea" id="RHEA:26482"/>
        <dbReference type="Rhea" id="RHEA-COMP:10162"/>
        <dbReference type="Rhea" id="RHEA-COMP:10375"/>
        <dbReference type="ChEBI" id="CHEBI:33019"/>
        <dbReference type="ChEBI" id="CHEBI:57623"/>
        <dbReference type="ChEBI" id="CHEBI:74411"/>
        <dbReference type="ChEBI" id="CHEBI:74415"/>
        <dbReference type="EC" id="2.5.1.75"/>
    </reaction>
</comment>
<evidence type="ECO:0000256" key="6">
    <source>
        <dbReference type="ARBA" id="ARBA00022741"/>
    </source>
</evidence>
<dbReference type="GO" id="GO:0006400">
    <property type="term" value="P:tRNA modification"/>
    <property type="evidence" value="ECO:0007669"/>
    <property type="project" value="TreeGrafter"/>
</dbReference>
<sequence length="293" mass="33830">MPNTKKIIAIVGPTGSGKTAWAKILAQKFNGKVISADSRQVYIGMDIGTGKDKSFQQDLIDIIYPDKIFSVADYQKKAEELIAKYQAQNILPVIAGGTGLYIESVLYGYVIPDLKKESLKLRQSFEKLKDTELIKKLQQFDSISAKKIDPKNRRRIIRALEVSILTKNPFSKLQKKKPKYDSLIIGIDVDRETLYSKIDARIEEMVKSGLVEEVRNLLKKYREDLPAMSGIGYKEIIDYLKGRKSLRESIQKIKFNTHAYVRRQMTWFRRDKNIYWVQNINQAEKLIEKFLSK</sequence>
<dbReference type="EMBL" id="LBUX01000012">
    <property type="protein sequence ID" value="KKQ74163.1"/>
    <property type="molecule type" value="Genomic_DNA"/>
</dbReference>
<accession>A0A0G0K391</accession>
<evidence type="ECO:0000256" key="5">
    <source>
        <dbReference type="ARBA" id="ARBA00022694"/>
    </source>
</evidence>
<dbReference type="AlphaFoldDB" id="A0A0G0K391"/>
<evidence type="ECO:0000313" key="15">
    <source>
        <dbReference type="Proteomes" id="UP000034498"/>
    </source>
</evidence>
<feature type="binding site" evidence="10">
    <location>
        <begin position="14"/>
        <end position="19"/>
    </location>
    <ligand>
        <name>substrate</name>
    </ligand>
</feature>
<evidence type="ECO:0000313" key="14">
    <source>
        <dbReference type="EMBL" id="KKQ74163.1"/>
    </source>
</evidence>
<comment type="cofactor">
    <cofactor evidence="1 10">
        <name>Mg(2+)</name>
        <dbReference type="ChEBI" id="CHEBI:18420"/>
    </cofactor>
</comment>
<dbReference type="SUPFAM" id="SSF52540">
    <property type="entry name" value="P-loop containing nucleoside triphosphate hydrolases"/>
    <property type="match status" value="1"/>
</dbReference>
<dbReference type="Proteomes" id="UP000034498">
    <property type="component" value="Unassembled WGS sequence"/>
</dbReference>
<reference evidence="14 15" key="1">
    <citation type="journal article" date="2015" name="Nature">
        <title>rRNA introns, odd ribosomes, and small enigmatic genomes across a large radiation of phyla.</title>
        <authorList>
            <person name="Brown C.T."/>
            <person name="Hug L.A."/>
            <person name="Thomas B.C."/>
            <person name="Sharon I."/>
            <person name="Castelle C.J."/>
            <person name="Singh A."/>
            <person name="Wilkins M.J."/>
            <person name="Williams K.H."/>
            <person name="Banfield J.F."/>
        </authorList>
    </citation>
    <scope>NUCLEOTIDE SEQUENCE [LARGE SCALE GENOMIC DNA]</scope>
</reference>
<feature type="site" description="Interaction with substrate tRNA" evidence="10">
    <location>
        <position position="98"/>
    </location>
</feature>
<comment type="caution">
    <text evidence="14">The sequence shown here is derived from an EMBL/GenBank/DDBJ whole genome shotgun (WGS) entry which is preliminary data.</text>
</comment>
<dbReference type="InterPro" id="IPR027417">
    <property type="entry name" value="P-loop_NTPase"/>
</dbReference>
<evidence type="ECO:0000256" key="7">
    <source>
        <dbReference type="ARBA" id="ARBA00022840"/>
    </source>
</evidence>
<evidence type="ECO:0000256" key="3">
    <source>
        <dbReference type="ARBA" id="ARBA00005842"/>
    </source>
</evidence>
<dbReference type="PANTHER" id="PTHR11088">
    <property type="entry name" value="TRNA DIMETHYLALLYLTRANSFERASE"/>
    <property type="match status" value="1"/>
</dbReference>
<dbReference type="HAMAP" id="MF_00185">
    <property type="entry name" value="IPP_trans"/>
    <property type="match status" value="1"/>
</dbReference>
<evidence type="ECO:0000256" key="1">
    <source>
        <dbReference type="ARBA" id="ARBA00001946"/>
    </source>
</evidence>
<evidence type="ECO:0000256" key="4">
    <source>
        <dbReference type="ARBA" id="ARBA00022679"/>
    </source>
</evidence>
<organism evidence="14 15">
    <name type="scientific">Berkelbacteria bacterium GW2011_GWB1_38_5</name>
    <dbReference type="NCBI Taxonomy" id="1618336"/>
    <lineage>
        <taxon>Bacteria</taxon>
        <taxon>Candidatus Berkelbacteria</taxon>
    </lineage>
</organism>
<evidence type="ECO:0000256" key="8">
    <source>
        <dbReference type="ARBA" id="ARBA00022842"/>
    </source>
</evidence>
<proteinExistence type="inferred from homology"/>
<feature type="region of interest" description="Interaction with substrate tRNA" evidence="10">
    <location>
        <begin position="37"/>
        <end position="40"/>
    </location>
</feature>
<dbReference type="PATRIC" id="fig|1618336.3.peg.274"/>
<keyword evidence="6 10" id="KW-0547">Nucleotide-binding</keyword>
<dbReference type="Gene3D" id="3.40.50.300">
    <property type="entry name" value="P-loop containing nucleotide triphosphate hydrolases"/>
    <property type="match status" value="1"/>
</dbReference>
<dbReference type="GO" id="GO:0005524">
    <property type="term" value="F:ATP binding"/>
    <property type="evidence" value="ECO:0007669"/>
    <property type="project" value="UniProtKB-UniRule"/>
</dbReference>
<dbReference type="Gene3D" id="1.10.20.140">
    <property type="match status" value="1"/>
</dbReference>
<keyword evidence="5 10" id="KW-0819">tRNA processing</keyword>
<keyword evidence="8 10" id="KW-0460">Magnesium</keyword>
<keyword evidence="7 10" id="KW-0067">ATP-binding</keyword>